<gene>
    <name evidence="7" type="ORF">CORMATOL_01005</name>
</gene>
<dbReference type="AlphaFoldDB" id="C0E201"/>
<evidence type="ECO:0000259" key="6">
    <source>
        <dbReference type="PROSITE" id="PS50850"/>
    </source>
</evidence>
<reference evidence="7 8" key="1">
    <citation type="submission" date="2009-01" db="EMBL/GenBank/DDBJ databases">
        <authorList>
            <person name="Fulton L."/>
            <person name="Clifton S."/>
            <person name="Chinwalla A.T."/>
            <person name="Mitreva M."/>
            <person name="Sodergren E."/>
            <person name="Weinstock G."/>
            <person name="Clifton S."/>
            <person name="Dooling D.J."/>
            <person name="Fulton B."/>
            <person name="Minx P."/>
            <person name="Pepin K.H."/>
            <person name="Johnson M."/>
            <person name="Bhonagiri V."/>
            <person name="Nash W.E."/>
            <person name="Mardis E.R."/>
            <person name="Wilson R.K."/>
        </authorList>
    </citation>
    <scope>NUCLEOTIDE SEQUENCE [LARGE SCALE GENOMIC DNA]</scope>
    <source>
        <strain evidence="7 8">ATCC 33806</strain>
    </source>
</reference>
<dbReference type="InterPro" id="IPR036259">
    <property type="entry name" value="MFS_trans_sf"/>
</dbReference>
<evidence type="ECO:0000256" key="1">
    <source>
        <dbReference type="ARBA" id="ARBA00004651"/>
    </source>
</evidence>
<feature type="domain" description="Major facilitator superfamily (MFS) profile" evidence="6">
    <location>
        <begin position="23"/>
        <end position="391"/>
    </location>
</feature>
<sequence length="400" mass="41278">MILQLFDSHNMVGYMSNNMPLRILLPLTIVTFAVGTDTFVIAGLLPAISQELHVSPTSAGQLVTAFSITFALAAPILGAITGGLRRDTALKLGLIGFIIGNAATALAPTFGLALAARILTALGASLLTPSVSTITVALAPADKRGRALAIVMGGLMSATALGVSLGLIIGQTNWRHTMWALTVLGVASLIAVFRWIPPVTLPAIPLRNRLQPLKDLRVLGIVATTILVVGSNMQIYVYTGLITGATGTMLIIGLTTFGVCTIIGNFAAGKLTDAYTPQLAVLVSIIGLALSQTTFNLGVHLGIMLIVLACNGFFGGMLTVPQQARIVAENPANAPLLIALLSSAVYTGFALAGAVGKIVVDAVGAGTIPWTSALMLLIPLLLTFTIKTPAAPAATEEQVD</sequence>
<dbReference type="HOGENOM" id="CLU_001265_61_1_11"/>
<keyword evidence="2" id="KW-1003">Cell membrane</keyword>
<dbReference type="PANTHER" id="PTHR43124">
    <property type="entry name" value="PURINE EFFLUX PUMP PBUE"/>
    <property type="match status" value="1"/>
</dbReference>
<keyword evidence="4" id="KW-1133">Transmembrane helix</keyword>
<keyword evidence="5" id="KW-0472">Membrane</keyword>
<organism evidence="7 8">
    <name type="scientific">Corynebacterium matruchotii ATCC 33806</name>
    <dbReference type="NCBI Taxonomy" id="566549"/>
    <lineage>
        <taxon>Bacteria</taxon>
        <taxon>Bacillati</taxon>
        <taxon>Actinomycetota</taxon>
        <taxon>Actinomycetes</taxon>
        <taxon>Mycobacteriales</taxon>
        <taxon>Corynebacteriaceae</taxon>
        <taxon>Corynebacterium</taxon>
    </lineage>
</organism>
<evidence type="ECO:0000313" key="7">
    <source>
        <dbReference type="EMBL" id="EEG27480.1"/>
    </source>
</evidence>
<evidence type="ECO:0000313" key="8">
    <source>
        <dbReference type="Proteomes" id="UP000006247"/>
    </source>
</evidence>
<evidence type="ECO:0000256" key="2">
    <source>
        <dbReference type="ARBA" id="ARBA00022475"/>
    </source>
</evidence>
<dbReference type="PROSITE" id="PS50850">
    <property type="entry name" value="MFS"/>
    <property type="match status" value="1"/>
</dbReference>
<dbReference type="Proteomes" id="UP000006247">
    <property type="component" value="Unassembled WGS sequence"/>
</dbReference>
<dbReference type="InterPro" id="IPR020846">
    <property type="entry name" value="MFS_dom"/>
</dbReference>
<comment type="caution">
    <text evidence="7">The sequence shown here is derived from an EMBL/GenBank/DDBJ whole genome shotgun (WGS) entry which is preliminary data.</text>
</comment>
<dbReference type="CDD" id="cd17324">
    <property type="entry name" value="MFS_NepI_like"/>
    <property type="match status" value="1"/>
</dbReference>
<protein>
    <submittedName>
        <fullName evidence="7">Transporter, major facilitator family protein</fullName>
    </submittedName>
</protein>
<evidence type="ECO:0000256" key="3">
    <source>
        <dbReference type="ARBA" id="ARBA00022692"/>
    </source>
</evidence>
<dbReference type="EMBL" id="ACEB01000016">
    <property type="protein sequence ID" value="EEG27480.1"/>
    <property type="molecule type" value="Genomic_DNA"/>
</dbReference>
<evidence type="ECO:0000256" key="5">
    <source>
        <dbReference type="ARBA" id="ARBA00023136"/>
    </source>
</evidence>
<dbReference type="Pfam" id="PF07690">
    <property type="entry name" value="MFS_1"/>
    <property type="match status" value="1"/>
</dbReference>
<dbReference type="SUPFAM" id="SSF103473">
    <property type="entry name" value="MFS general substrate transporter"/>
    <property type="match status" value="1"/>
</dbReference>
<evidence type="ECO:0000256" key="4">
    <source>
        <dbReference type="ARBA" id="ARBA00022989"/>
    </source>
</evidence>
<dbReference type="InterPro" id="IPR050189">
    <property type="entry name" value="MFS_Efflux_Transporters"/>
</dbReference>
<name>C0E201_9CORY</name>
<proteinExistence type="predicted"/>
<dbReference type="GO" id="GO:0022857">
    <property type="term" value="F:transmembrane transporter activity"/>
    <property type="evidence" value="ECO:0007669"/>
    <property type="project" value="InterPro"/>
</dbReference>
<dbReference type="InterPro" id="IPR011701">
    <property type="entry name" value="MFS"/>
</dbReference>
<accession>C0E201</accession>
<dbReference type="PANTHER" id="PTHR43124:SF10">
    <property type="entry name" value="PURINE EFFLUX PUMP PBUE"/>
    <property type="match status" value="1"/>
</dbReference>
<comment type="subcellular location">
    <subcellularLocation>
        <location evidence="1">Cell membrane</location>
        <topology evidence="1">Multi-pass membrane protein</topology>
    </subcellularLocation>
</comment>
<dbReference type="Gene3D" id="1.20.1250.20">
    <property type="entry name" value="MFS general substrate transporter like domains"/>
    <property type="match status" value="1"/>
</dbReference>
<dbReference type="GO" id="GO:0005886">
    <property type="term" value="C:plasma membrane"/>
    <property type="evidence" value="ECO:0007669"/>
    <property type="project" value="UniProtKB-SubCell"/>
</dbReference>
<keyword evidence="3" id="KW-0812">Transmembrane</keyword>